<keyword evidence="3" id="KW-1185">Reference proteome</keyword>
<gene>
    <name evidence="2" type="ORF">GRI38_12145</name>
</gene>
<accession>A0A844ZI31</accession>
<sequence length="310" mass="32611">MRIAVTGAAGFVGGAIVEQAVTSGLKVRAIVRDTHPAGHADEYVACGDLLTADPVPLVHGCEAVIHCAARVHRTRREDRAAGVSSYKSMNVDLPVRLAKAARAHGVRNFVQISSVAALASSTPVGMVYGDHTQPRPATPYGKSKLAADEALLALATNEFVVTCLRPPAVIGPGVGAWFALLLKAAARGLPLPLGSIDNRRNFIAVENLADAALTAATAETSGAFIVTDSQPVSTGELYRRLLKGFGFRDRVWNWPAAPVRLAAAAALGRRSESLLGNAAFDGTRFAHQFDWSPPVAFERSLEGTIAGSRC</sequence>
<proteinExistence type="predicted"/>
<evidence type="ECO:0000313" key="2">
    <source>
        <dbReference type="EMBL" id="MXO86776.1"/>
    </source>
</evidence>
<evidence type="ECO:0000313" key="3">
    <source>
        <dbReference type="Proteomes" id="UP000433104"/>
    </source>
</evidence>
<protein>
    <submittedName>
        <fullName evidence="2">NAD-dependent epimerase/dehydratase family protein</fullName>
    </submittedName>
</protein>
<name>A0A844ZI31_9SPHN</name>
<comment type="caution">
    <text evidence="2">The sequence shown here is derived from an EMBL/GenBank/DDBJ whole genome shotgun (WGS) entry which is preliminary data.</text>
</comment>
<dbReference type="RefSeq" id="WP_160684415.1">
    <property type="nucleotide sequence ID" value="NZ_WTYW01000004.1"/>
</dbReference>
<reference evidence="2 3" key="1">
    <citation type="submission" date="2019-12" db="EMBL/GenBank/DDBJ databases">
        <title>Genomic-based taxomic classification of the family Erythrobacteraceae.</title>
        <authorList>
            <person name="Xu L."/>
        </authorList>
    </citation>
    <scope>NUCLEOTIDE SEQUENCE [LARGE SCALE GENOMIC DNA]</scope>
    <source>
        <strain evidence="2 3">MCCC 1A09962</strain>
    </source>
</reference>
<dbReference type="AlphaFoldDB" id="A0A844ZI31"/>
<dbReference type="OrthoDB" id="9801056at2"/>
<organism evidence="2 3">
    <name type="scientific">Parapontixanthobacter aurantiacus</name>
    <dbReference type="NCBI Taxonomy" id="1463599"/>
    <lineage>
        <taxon>Bacteria</taxon>
        <taxon>Pseudomonadati</taxon>
        <taxon>Pseudomonadota</taxon>
        <taxon>Alphaproteobacteria</taxon>
        <taxon>Sphingomonadales</taxon>
        <taxon>Erythrobacteraceae</taxon>
        <taxon>Parapontixanthobacter</taxon>
    </lineage>
</organism>
<dbReference type="InterPro" id="IPR036291">
    <property type="entry name" value="NAD(P)-bd_dom_sf"/>
</dbReference>
<dbReference type="GO" id="GO:0005737">
    <property type="term" value="C:cytoplasm"/>
    <property type="evidence" value="ECO:0007669"/>
    <property type="project" value="TreeGrafter"/>
</dbReference>
<dbReference type="SUPFAM" id="SSF51735">
    <property type="entry name" value="NAD(P)-binding Rossmann-fold domains"/>
    <property type="match status" value="1"/>
</dbReference>
<evidence type="ECO:0000259" key="1">
    <source>
        <dbReference type="Pfam" id="PF01370"/>
    </source>
</evidence>
<dbReference type="GO" id="GO:0004029">
    <property type="term" value="F:aldehyde dehydrogenase (NAD+) activity"/>
    <property type="evidence" value="ECO:0007669"/>
    <property type="project" value="TreeGrafter"/>
</dbReference>
<dbReference type="Proteomes" id="UP000433104">
    <property type="component" value="Unassembled WGS sequence"/>
</dbReference>
<dbReference type="InterPro" id="IPR051783">
    <property type="entry name" value="NAD(P)-dependent_oxidoreduct"/>
</dbReference>
<dbReference type="Pfam" id="PF01370">
    <property type="entry name" value="Epimerase"/>
    <property type="match status" value="1"/>
</dbReference>
<dbReference type="PANTHER" id="PTHR48079:SF6">
    <property type="entry name" value="NAD(P)-BINDING DOMAIN-CONTAINING PROTEIN-RELATED"/>
    <property type="match status" value="1"/>
</dbReference>
<feature type="domain" description="NAD-dependent epimerase/dehydratase" evidence="1">
    <location>
        <begin position="3"/>
        <end position="219"/>
    </location>
</feature>
<dbReference type="PANTHER" id="PTHR48079">
    <property type="entry name" value="PROTEIN YEEZ"/>
    <property type="match status" value="1"/>
</dbReference>
<dbReference type="EMBL" id="WTYW01000004">
    <property type="protein sequence ID" value="MXO86776.1"/>
    <property type="molecule type" value="Genomic_DNA"/>
</dbReference>
<dbReference type="Gene3D" id="3.40.50.720">
    <property type="entry name" value="NAD(P)-binding Rossmann-like Domain"/>
    <property type="match status" value="1"/>
</dbReference>
<dbReference type="InterPro" id="IPR001509">
    <property type="entry name" value="Epimerase_deHydtase"/>
</dbReference>